<proteinExistence type="predicted"/>
<sequence>MEEPPGKPLSFEEKEKLKEKLAYLRREYSKTLARLQRAQKAEKVKDSVKKRVEEQTCSLQQEICPSLNHSEPKNKVYPHDSLQISTQHDEETGEKTCFTPDIEADSFNLEDGPVEDLHRQRTDGVQDHFSYRVNHPADDKRQSKLPGGKKQQQKRTFMSQDRKSLLHSDSRTLSRKGLKGQEQVNRENPKAPVSEMRTYLSSPEPEVPHFPAPVTETNRRNAFIPRTAQPERSTDGLLGETNFPKVTTALLHTPLDTRSGQQLECMPPKANCKLTKMSTTLPLNVEPRDQKMTVPTNNPVVSKDKSANDQLLKSPNLAADHSRFINEHAYHNVSASQNQNLKEQNLSEKFLKPPNIFDGRNESLRENEALNTSKSLSLESICSVSAENEKHSCTVLEGLLFPAEYYVRTTRSMSNRQRNVPIEAVIQSHLQDRRKGSKKKIKATKKLNFSYEEADESRIQMSDSWAGQPSSRIPVKFFSLTEASCPTTPANNNDFTRKSVAQSSDRNRRKRKSVCNPVAHDQELILPTSGTSGVNRTKEEVILHKDQNEKEVFYGKEGHSQKENSMTSRDSVSCLALDRDTVSLPLHVDKMLSSKQRSSLYKITDFQLPDEDFGSLKLKKVKPFLEQMIESFESKMCAEKHRQEGKGAVWEELIPKQMDVETEVLGKELIIPSGSAHPKMSNLQAKPKNKGLSSSMLLCTPLITVTPEEHVRPTADMCSPSFPILGTTPLVGSQAPCKNASTKVVGPTYYTGQLSHLKDTISLNSDTKPCNNSIQCLKLGASLHVSHRKEQPDCCVSDSQAAPLSMESFTAKGSQLRGSACLELCEDSVEQTIADLTTYDSSNPGSLQLVSKLQNPAGSCSVDVSTMWWDSTGSKESCIITACEYAVSLWKPLDTWQWEKVYTWHFTEIPVLQIVSMPDVCNFVCVALGNLEIREIRELFYSSNDVSEKQVLLKSGNIKAVLGLTKRRLVNSSGTLYDQQVEVMRFSEDGGSKEKQFLMSPEETVLTFAEVQGMPEALLGTTPMNNVVIWNLKTGQLLKKMHMGDSYQASVCHKAYAEMGLLFVVLSHPCANESERLGSPVFQLIVINPKTTLSVRVMLYCLPRGQADRFLEGEVKGNFAAAVLTSGTIAVWDLLLGRCTALLPPVSDQNWSFVKWSDTDSHLLAGQKDGTIFVYRY</sequence>
<accession>A0AC55CPA5</accession>
<reference evidence="2" key="1">
    <citation type="submission" date="2025-08" db="UniProtKB">
        <authorList>
            <consortium name="RefSeq"/>
        </authorList>
    </citation>
    <scope>IDENTIFICATION</scope>
</reference>
<dbReference type="Proteomes" id="UP000694863">
    <property type="component" value="Unplaced"/>
</dbReference>
<evidence type="ECO:0000313" key="1">
    <source>
        <dbReference type="Proteomes" id="UP000694863"/>
    </source>
</evidence>
<organism evidence="1 2">
    <name type="scientific">Echinops telfairi</name>
    <name type="common">Lesser hedgehog tenrec</name>
    <dbReference type="NCBI Taxonomy" id="9371"/>
    <lineage>
        <taxon>Eukaryota</taxon>
        <taxon>Metazoa</taxon>
        <taxon>Chordata</taxon>
        <taxon>Craniata</taxon>
        <taxon>Vertebrata</taxon>
        <taxon>Euteleostomi</taxon>
        <taxon>Mammalia</taxon>
        <taxon>Eutheria</taxon>
        <taxon>Afrotheria</taxon>
        <taxon>Tenrecidae</taxon>
        <taxon>Tenrecinae</taxon>
        <taxon>Echinops</taxon>
    </lineage>
</organism>
<protein>
    <submittedName>
        <fullName evidence="2">Partner and localizer of BRCA2 isoform X1</fullName>
    </submittedName>
</protein>
<evidence type="ECO:0000313" key="2">
    <source>
        <dbReference type="RefSeq" id="XP_045142005.1"/>
    </source>
</evidence>
<keyword evidence="1" id="KW-1185">Reference proteome</keyword>
<gene>
    <name evidence="2" type="primary">PALB2</name>
</gene>
<name>A0AC55CPA5_ECHTE</name>
<dbReference type="RefSeq" id="XP_045142005.1">
    <property type="nucleotide sequence ID" value="XM_045286070.1"/>
</dbReference>